<dbReference type="CDD" id="cd00438">
    <property type="entry name" value="cupin_RmlC"/>
    <property type="match status" value="1"/>
</dbReference>
<name>A0AA37QEQ5_9BACT</name>
<evidence type="ECO:0000256" key="4">
    <source>
        <dbReference type="ARBA" id="ARBA00019595"/>
    </source>
</evidence>
<evidence type="ECO:0000313" key="8">
    <source>
        <dbReference type="EMBL" id="GLC27501.1"/>
    </source>
</evidence>
<feature type="active site" description="Proton donor" evidence="5">
    <location>
        <position position="130"/>
    </location>
</feature>
<comment type="similarity">
    <text evidence="7">Belongs to the dTDP-4-dehydrorhamnose 3,5-epimerase family.</text>
</comment>
<dbReference type="Gene3D" id="2.60.120.10">
    <property type="entry name" value="Jelly Rolls"/>
    <property type="match status" value="1"/>
</dbReference>
<gene>
    <name evidence="8" type="primary">rmlC</name>
    <name evidence="8" type="ORF">rosag_40140</name>
</gene>
<comment type="caution">
    <text evidence="8">The sequence shown here is derived from an EMBL/GenBank/DDBJ whole genome shotgun (WGS) entry which is preliminary data.</text>
</comment>
<dbReference type="GO" id="GO:0000271">
    <property type="term" value="P:polysaccharide biosynthetic process"/>
    <property type="evidence" value="ECO:0007669"/>
    <property type="project" value="TreeGrafter"/>
</dbReference>
<dbReference type="AlphaFoldDB" id="A0AA37QEQ5"/>
<comment type="pathway">
    <text evidence="7">Carbohydrate biosynthesis; dTDP-L-rhamnose biosynthesis.</text>
</comment>
<dbReference type="EC" id="5.1.3.13" evidence="3 7"/>
<dbReference type="PANTHER" id="PTHR21047:SF2">
    <property type="entry name" value="THYMIDINE DIPHOSPHO-4-KETO-RHAMNOSE 3,5-EPIMERASE"/>
    <property type="match status" value="1"/>
</dbReference>
<dbReference type="NCBIfam" id="TIGR01221">
    <property type="entry name" value="rmlC"/>
    <property type="match status" value="1"/>
</dbReference>
<dbReference type="Proteomes" id="UP001161325">
    <property type="component" value="Unassembled WGS sequence"/>
</dbReference>
<evidence type="ECO:0000256" key="7">
    <source>
        <dbReference type="RuleBase" id="RU364069"/>
    </source>
</evidence>
<dbReference type="GO" id="GO:0019305">
    <property type="term" value="P:dTDP-rhamnose biosynthetic process"/>
    <property type="evidence" value="ECO:0007669"/>
    <property type="project" value="UniProtKB-UniRule"/>
</dbReference>
<keyword evidence="9" id="KW-1185">Reference proteome</keyword>
<dbReference type="InterPro" id="IPR000888">
    <property type="entry name" value="RmlC-like"/>
</dbReference>
<dbReference type="EMBL" id="BRXS01000006">
    <property type="protein sequence ID" value="GLC27501.1"/>
    <property type="molecule type" value="Genomic_DNA"/>
</dbReference>
<evidence type="ECO:0000313" key="9">
    <source>
        <dbReference type="Proteomes" id="UP001161325"/>
    </source>
</evidence>
<dbReference type="RefSeq" id="WP_284351939.1">
    <property type="nucleotide sequence ID" value="NZ_BRXS01000006.1"/>
</dbReference>
<dbReference type="GO" id="GO:0008830">
    <property type="term" value="F:dTDP-4-dehydrorhamnose 3,5-epimerase activity"/>
    <property type="evidence" value="ECO:0007669"/>
    <property type="project" value="UniProtKB-UniRule"/>
</dbReference>
<dbReference type="SUPFAM" id="SSF51182">
    <property type="entry name" value="RmlC-like cupins"/>
    <property type="match status" value="1"/>
</dbReference>
<protein>
    <recommendedName>
        <fullName evidence="4 7">dTDP-4-dehydrorhamnose 3,5-epimerase</fullName>
        <ecNumber evidence="3 7">5.1.3.13</ecNumber>
    </recommendedName>
    <alternativeName>
        <fullName evidence="7">Thymidine diphospho-4-keto-rhamnose 3,5-epimerase</fullName>
    </alternativeName>
</protein>
<evidence type="ECO:0000256" key="6">
    <source>
        <dbReference type="PIRSR" id="PIRSR600888-3"/>
    </source>
</evidence>
<dbReference type="PANTHER" id="PTHR21047">
    <property type="entry name" value="DTDP-6-DEOXY-D-GLUCOSE-3,5 EPIMERASE"/>
    <property type="match status" value="1"/>
</dbReference>
<comment type="function">
    <text evidence="2 7">Catalyzes the epimerization of the C3' and C5'positions of dTDP-6-deoxy-D-xylo-4-hexulose, forming dTDP-6-deoxy-L-lyxo-4-hexulose.</text>
</comment>
<reference evidence="8" key="1">
    <citation type="submission" date="2022-08" db="EMBL/GenBank/DDBJ databases">
        <title>Draft genome sequencing of Roseisolibacter agri AW1220.</title>
        <authorList>
            <person name="Tobiishi Y."/>
            <person name="Tonouchi A."/>
        </authorList>
    </citation>
    <scope>NUCLEOTIDE SEQUENCE</scope>
    <source>
        <strain evidence="8">AW1220</strain>
    </source>
</reference>
<evidence type="ECO:0000256" key="2">
    <source>
        <dbReference type="ARBA" id="ARBA00001997"/>
    </source>
</evidence>
<feature type="active site" description="Proton acceptor" evidence="5">
    <location>
        <position position="61"/>
    </location>
</feature>
<organism evidence="8 9">
    <name type="scientific">Roseisolibacter agri</name>
    <dbReference type="NCBI Taxonomy" id="2014610"/>
    <lineage>
        <taxon>Bacteria</taxon>
        <taxon>Pseudomonadati</taxon>
        <taxon>Gemmatimonadota</taxon>
        <taxon>Gemmatimonadia</taxon>
        <taxon>Gemmatimonadales</taxon>
        <taxon>Gemmatimonadaceae</taxon>
        <taxon>Roseisolibacter</taxon>
    </lineage>
</organism>
<accession>A0AA37QEQ5</accession>
<dbReference type="InterPro" id="IPR014710">
    <property type="entry name" value="RmlC-like_jellyroll"/>
</dbReference>
<keyword evidence="7" id="KW-0413">Isomerase</keyword>
<dbReference type="Pfam" id="PF00908">
    <property type="entry name" value="dTDP_sugar_isom"/>
    <property type="match status" value="1"/>
</dbReference>
<feature type="site" description="Participates in a stacking interaction with the thymidine ring of dTDP-4-oxo-6-deoxyglucose" evidence="6">
    <location>
        <position position="136"/>
    </location>
</feature>
<proteinExistence type="inferred from homology"/>
<dbReference type="GO" id="GO:0005829">
    <property type="term" value="C:cytosol"/>
    <property type="evidence" value="ECO:0007669"/>
    <property type="project" value="TreeGrafter"/>
</dbReference>
<evidence type="ECO:0000256" key="5">
    <source>
        <dbReference type="PIRSR" id="PIRSR600888-1"/>
    </source>
</evidence>
<evidence type="ECO:0000256" key="1">
    <source>
        <dbReference type="ARBA" id="ARBA00001298"/>
    </source>
</evidence>
<dbReference type="InterPro" id="IPR011051">
    <property type="entry name" value="RmlC_Cupin_sf"/>
</dbReference>
<comment type="subunit">
    <text evidence="7">Homodimer.</text>
</comment>
<comment type="catalytic activity">
    <reaction evidence="1 7">
        <text>dTDP-4-dehydro-6-deoxy-alpha-D-glucose = dTDP-4-dehydro-beta-L-rhamnose</text>
        <dbReference type="Rhea" id="RHEA:16969"/>
        <dbReference type="ChEBI" id="CHEBI:57649"/>
        <dbReference type="ChEBI" id="CHEBI:62830"/>
        <dbReference type="EC" id="5.1.3.13"/>
    </reaction>
</comment>
<evidence type="ECO:0000256" key="3">
    <source>
        <dbReference type="ARBA" id="ARBA00012098"/>
    </source>
</evidence>
<sequence>MSAVATELPEVVLVTPRVVRDERGQFFESWSAERYAAWGLPDRFVQDNVSYSTGGVVRGLHLQFPHGQGKLISVLRGEIFDVAVDVRRGSPTFGRWCAERLSADNARQLWVPEGFAHGFMVVGDEALVTYKVTAPYHPESELTIAWDDPDLGIPWPTGAAPRLSPRDAAAPRLRDVPAERLPQYDVRADRGVGALA</sequence>